<sequence length="301" mass="35247">MKENFMELNELIHFLKETNQLDALQKLQAFICEIKKQGFDPIDFECQIDEEGVNFVAKHKLLPSYKDNIFKEEDCKKIKSYQTKISSYLEIKTQLIQITDGLLSIRKNNLSDDAKEMILAGCLNIYCSFFQDGKNFSRLNIKLLKNTEIENQNFILEIFNCVKLVRDKHFSHKDLSHGSHILSIYNNSNTGKIVIEDKENIKIYFYQNEIFIQCFAELVSVTSLGIENLLKEAQEEFEEILNSPHYFNKMKQIPSVTLPEYQKQVREIQLAKGNFNRDEWQEKLAKIIESKRRSGQDPTIP</sequence>
<dbReference type="EMBL" id="ACJW02000002">
    <property type="protein sequence ID" value="EEP68617.1"/>
    <property type="molecule type" value="Genomic_DNA"/>
</dbReference>
<accession>C4GI29</accession>
<evidence type="ECO:0000313" key="2">
    <source>
        <dbReference type="Proteomes" id="UP000003009"/>
    </source>
</evidence>
<dbReference type="RefSeq" id="WP_003793968.1">
    <property type="nucleotide sequence ID" value="NZ_GG665871.1"/>
</dbReference>
<evidence type="ECO:0000313" key="1">
    <source>
        <dbReference type="EMBL" id="EEP68617.1"/>
    </source>
</evidence>
<name>C4GI29_9NEIS</name>
<dbReference type="GeneID" id="84907096"/>
<dbReference type="HOGENOM" id="CLU_923703_0_0_4"/>
<proteinExistence type="predicted"/>
<dbReference type="Proteomes" id="UP000003009">
    <property type="component" value="Unassembled WGS sequence"/>
</dbReference>
<dbReference type="STRING" id="629741.GCWU000324_00520"/>
<keyword evidence="2" id="KW-1185">Reference proteome</keyword>
<comment type="caution">
    <text evidence="1">The sequence shown here is derived from an EMBL/GenBank/DDBJ whole genome shotgun (WGS) entry which is preliminary data.</text>
</comment>
<gene>
    <name evidence="1" type="ORF">GCWU000324_00520</name>
</gene>
<reference evidence="1" key="1">
    <citation type="submission" date="2009-04" db="EMBL/GenBank/DDBJ databases">
        <authorList>
            <person name="Weinstock G."/>
            <person name="Sodergren E."/>
            <person name="Clifton S."/>
            <person name="Fulton L."/>
            <person name="Fulton B."/>
            <person name="Courtney L."/>
            <person name="Fronick C."/>
            <person name="Harrison M."/>
            <person name="Strong C."/>
            <person name="Farmer C."/>
            <person name="Delahaunty K."/>
            <person name="Markovic C."/>
            <person name="Hall O."/>
            <person name="Minx P."/>
            <person name="Tomlinson C."/>
            <person name="Mitreva M."/>
            <person name="Nelson J."/>
            <person name="Hou S."/>
            <person name="Wollam A."/>
            <person name="Pepin K.H."/>
            <person name="Johnson M."/>
            <person name="Bhonagiri V."/>
            <person name="Nash W.E."/>
            <person name="Warren W."/>
            <person name="Chinwalla A."/>
            <person name="Mardis E.R."/>
            <person name="Wilson R.K."/>
        </authorList>
    </citation>
    <scope>NUCLEOTIDE SEQUENCE [LARGE SCALE GENOMIC DNA]</scope>
    <source>
        <strain evidence="1">ATCC 51147</strain>
    </source>
</reference>
<organism evidence="1 2">
    <name type="scientific">Kingella oralis ATCC 51147</name>
    <dbReference type="NCBI Taxonomy" id="629741"/>
    <lineage>
        <taxon>Bacteria</taxon>
        <taxon>Pseudomonadati</taxon>
        <taxon>Pseudomonadota</taxon>
        <taxon>Betaproteobacteria</taxon>
        <taxon>Neisseriales</taxon>
        <taxon>Neisseriaceae</taxon>
        <taxon>Kingella</taxon>
    </lineage>
</organism>
<dbReference type="AlphaFoldDB" id="C4GI29"/>
<protein>
    <submittedName>
        <fullName evidence="1">Uncharacterized protein</fullName>
    </submittedName>
</protein>